<evidence type="ECO:0000259" key="7">
    <source>
        <dbReference type="Pfam" id="PF00899"/>
    </source>
</evidence>
<evidence type="ECO:0000313" key="9">
    <source>
        <dbReference type="Proteomes" id="UP001145021"/>
    </source>
</evidence>
<comment type="subcellular location">
    <subcellularLocation>
        <location evidence="1">Nucleus</location>
    </subcellularLocation>
</comment>
<dbReference type="Pfam" id="PF00899">
    <property type="entry name" value="ThiF"/>
    <property type="match status" value="1"/>
</dbReference>
<comment type="similarity">
    <text evidence="3">Belongs to the ubiquitin-activating E1 family.</text>
</comment>
<keyword evidence="5" id="KW-0539">Nucleus</keyword>
<keyword evidence="4" id="KW-0833">Ubl conjugation pathway</keyword>
<evidence type="ECO:0000256" key="6">
    <source>
        <dbReference type="ARBA" id="ARBA00044354"/>
    </source>
</evidence>
<comment type="caution">
    <text evidence="8">The sequence shown here is derived from an EMBL/GenBank/DDBJ whole genome shotgun (WGS) entry which is preliminary data.</text>
</comment>
<comment type="pathway">
    <text evidence="2">Protein modification; protein sumoylation.</text>
</comment>
<dbReference type="PANTHER" id="PTHR10953:SF162">
    <property type="entry name" value="SUMO-ACTIVATING ENZYME SUBUNIT 1"/>
    <property type="match status" value="1"/>
</dbReference>
<keyword evidence="9" id="KW-1185">Reference proteome</keyword>
<evidence type="ECO:0000256" key="3">
    <source>
        <dbReference type="ARBA" id="ARBA00005673"/>
    </source>
</evidence>
<accession>A0A9W7XH55</accession>
<gene>
    <name evidence="8" type="primary">AOS1</name>
    <name evidence="8" type="ORF">LPJ64_003888</name>
</gene>
<evidence type="ECO:0000256" key="4">
    <source>
        <dbReference type="ARBA" id="ARBA00022786"/>
    </source>
</evidence>
<dbReference type="AlphaFoldDB" id="A0A9W7XH55"/>
<dbReference type="GO" id="GO:0019948">
    <property type="term" value="F:SUMO activating enzyme activity"/>
    <property type="evidence" value="ECO:0007669"/>
    <property type="project" value="TreeGrafter"/>
</dbReference>
<dbReference type="Proteomes" id="UP001145021">
    <property type="component" value="Unassembled WGS sequence"/>
</dbReference>
<dbReference type="InterPro" id="IPR000594">
    <property type="entry name" value="ThiF_NAD_FAD-bd"/>
</dbReference>
<dbReference type="GO" id="GO:0004839">
    <property type="term" value="F:ubiquitin activating enzyme activity"/>
    <property type="evidence" value="ECO:0007669"/>
    <property type="project" value="UniProtKB-EC"/>
</dbReference>
<sequence>MSSATKEISRDEVALYDRQIRLWGMEAQKRLGQSKVKIHGIKAVTLELSKNLVLAGIKSLYLIDNTAINEEDLETQYYFNENDLGQPRDKVLADRLRVLNPLVNIEAGDVDDKCDAVVSVGSNKESVEVNKRCRDKGECFVAADSFGLFGYIFVDCLDTHEYVEEVRVEGDAGETRKESFVASYIELQESVRARPEISNLNRLVRKYPPLVFISQALSTGASCKDEGELTALVEKTLTGRGIPEGIVGEELMQRVASSLGTEFVPCAAVVGGTLAQEILKIITRKDMPINNWYVYDALQADGIVCKL</sequence>
<dbReference type="GO" id="GO:0016925">
    <property type="term" value="P:protein sumoylation"/>
    <property type="evidence" value="ECO:0007669"/>
    <property type="project" value="TreeGrafter"/>
</dbReference>
<dbReference type="GO" id="GO:0031510">
    <property type="term" value="C:SUMO activating enzyme complex"/>
    <property type="evidence" value="ECO:0007669"/>
    <property type="project" value="TreeGrafter"/>
</dbReference>
<dbReference type="Gene3D" id="3.40.50.720">
    <property type="entry name" value="NAD(P)-binding Rossmann-like Domain"/>
    <property type="match status" value="1"/>
</dbReference>
<feature type="domain" description="THIF-type NAD/FAD binding fold" evidence="7">
    <location>
        <begin position="16"/>
        <end position="300"/>
    </location>
</feature>
<dbReference type="PANTHER" id="PTHR10953">
    <property type="entry name" value="UBIQUITIN-ACTIVATING ENZYME E1"/>
    <property type="match status" value="1"/>
</dbReference>
<evidence type="ECO:0000256" key="1">
    <source>
        <dbReference type="ARBA" id="ARBA00004123"/>
    </source>
</evidence>
<protein>
    <recommendedName>
        <fullName evidence="6">Ubiquitin-like 1-activating enzyme E1A</fullName>
    </recommendedName>
</protein>
<evidence type="ECO:0000256" key="2">
    <source>
        <dbReference type="ARBA" id="ARBA00004718"/>
    </source>
</evidence>
<dbReference type="InterPro" id="IPR045886">
    <property type="entry name" value="ThiF/MoeB/HesA"/>
</dbReference>
<name>A0A9W7XH55_9FUNG</name>
<proteinExistence type="inferred from homology"/>
<evidence type="ECO:0000313" key="8">
    <source>
        <dbReference type="EMBL" id="KAJ1644447.1"/>
    </source>
</evidence>
<dbReference type="InterPro" id="IPR000011">
    <property type="entry name" value="UBQ/SUMO-activ_enz_E1-like"/>
</dbReference>
<dbReference type="InterPro" id="IPR035985">
    <property type="entry name" value="Ubiquitin-activating_enz"/>
</dbReference>
<evidence type="ECO:0000256" key="5">
    <source>
        <dbReference type="ARBA" id="ARBA00023242"/>
    </source>
</evidence>
<dbReference type="EMBL" id="JANBOH010000165">
    <property type="protein sequence ID" value="KAJ1644447.1"/>
    <property type="molecule type" value="Genomic_DNA"/>
</dbReference>
<organism evidence="8 9">
    <name type="scientific">Coemansia asiatica</name>
    <dbReference type="NCBI Taxonomy" id="1052880"/>
    <lineage>
        <taxon>Eukaryota</taxon>
        <taxon>Fungi</taxon>
        <taxon>Fungi incertae sedis</taxon>
        <taxon>Zoopagomycota</taxon>
        <taxon>Kickxellomycotina</taxon>
        <taxon>Kickxellomycetes</taxon>
        <taxon>Kickxellales</taxon>
        <taxon>Kickxellaceae</taxon>
        <taxon>Coemansia</taxon>
    </lineage>
</organism>
<dbReference type="PRINTS" id="PR01849">
    <property type="entry name" value="UBIQUITINACT"/>
</dbReference>
<reference evidence="8" key="1">
    <citation type="submission" date="2022-07" db="EMBL/GenBank/DDBJ databases">
        <title>Phylogenomic reconstructions and comparative analyses of Kickxellomycotina fungi.</title>
        <authorList>
            <person name="Reynolds N.K."/>
            <person name="Stajich J.E."/>
            <person name="Barry K."/>
            <person name="Grigoriev I.V."/>
            <person name="Crous P."/>
            <person name="Smith M.E."/>
        </authorList>
    </citation>
    <scope>NUCLEOTIDE SEQUENCE</scope>
    <source>
        <strain evidence="8">NBRC 105413</strain>
    </source>
</reference>
<dbReference type="GO" id="GO:0005737">
    <property type="term" value="C:cytoplasm"/>
    <property type="evidence" value="ECO:0007669"/>
    <property type="project" value="TreeGrafter"/>
</dbReference>
<keyword evidence="8" id="KW-0436">Ligase</keyword>
<dbReference type="SUPFAM" id="SSF69572">
    <property type="entry name" value="Activating enzymes of the ubiquitin-like proteins"/>
    <property type="match status" value="1"/>
</dbReference>